<proteinExistence type="predicted"/>
<accession>A0A420IGF6</accession>
<dbReference type="OrthoDB" id="10462275at2759"/>
<name>A0A420IGF6_9PEZI</name>
<gene>
    <name evidence="2" type="ORF">GcC1_089020</name>
</gene>
<protein>
    <submittedName>
        <fullName evidence="2">Uncharacterized protein</fullName>
    </submittedName>
</protein>
<reference evidence="2 3" key="1">
    <citation type="journal article" date="2018" name="BMC Genomics">
        <title>Comparative genome analyses reveal sequence features reflecting distinct modes of host-adaptation between dicot and monocot powdery mildew.</title>
        <authorList>
            <person name="Wu Y."/>
            <person name="Ma X."/>
            <person name="Pan Z."/>
            <person name="Kale S.D."/>
            <person name="Song Y."/>
            <person name="King H."/>
            <person name="Zhang Q."/>
            <person name="Presley C."/>
            <person name="Deng X."/>
            <person name="Wei C.I."/>
            <person name="Xiao S."/>
        </authorList>
    </citation>
    <scope>NUCLEOTIDE SEQUENCE [LARGE SCALE GENOMIC DNA]</scope>
    <source>
        <strain evidence="2">UCSC1</strain>
    </source>
</reference>
<sequence length="192" mass="21738">MPPYKNNYGTIKLPDINYHWHYQRKEGEQPHLERRISLEPKIVEGEDRPKGSTIKVPPKAKGQGESSTRRDPSLHEALKLSISTVTPFVIEEDEDISSSIFCQFPKTALVSKLKWDISEGSPELSTAAIGISRGPGGIRDLYEEGTARKRSYMRSIKLDKHGSAIIEELDIEIFIDIDMQEDTQICMILINN</sequence>
<dbReference type="Proteomes" id="UP000285405">
    <property type="component" value="Unassembled WGS sequence"/>
</dbReference>
<evidence type="ECO:0000313" key="3">
    <source>
        <dbReference type="Proteomes" id="UP000285405"/>
    </source>
</evidence>
<feature type="region of interest" description="Disordered" evidence="1">
    <location>
        <begin position="26"/>
        <end position="72"/>
    </location>
</feature>
<dbReference type="EMBL" id="MCBR01008903">
    <property type="protein sequence ID" value="RKF73625.1"/>
    <property type="molecule type" value="Genomic_DNA"/>
</dbReference>
<evidence type="ECO:0000313" key="2">
    <source>
        <dbReference type="EMBL" id="RKF73625.1"/>
    </source>
</evidence>
<comment type="caution">
    <text evidence="2">The sequence shown here is derived from an EMBL/GenBank/DDBJ whole genome shotgun (WGS) entry which is preliminary data.</text>
</comment>
<evidence type="ECO:0000256" key="1">
    <source>
        <dbReference type="SAM" id="MobiDB-lite"/>
    </source>
</evidence>
<organism evidence="2 3">
    <name type="scientific">Golovinomyces cichoracearum</name>
    <dbReference type="NCBI Taxonomy" id="62708"/>
    <lineage>
        <taxon>Eukaryota</taxon>
        <taxon>Fungi</taxon>
        <taxon>Dikarya</taxon>
        <taxon>Ascomycota</taxon>
        <taxon>Pezizomycotina</taxon>
        <taxon>Leotiomycetes</taxon>
        <taxon>Erysiphales</taxon>
        <taxon>Erysiphaceae</taxon>
        <taxon>Golovinomyces</taxon>
    </lineage>
</organism>
<dbReference type="AlphaFoldDB" id="A0A420IGF6"/>
<feature type="compositionally biased region" description="Basic and acidic residues" evidence="1">
    <location>
        <begin position="26"/>
        <end position="50"/>
    </location>
</feature>